<evidence type="ECO:0000256" key="5">
    <source>
        <dbReference type="ARBA" id="ARBA00023136"/>
    </source>
</evidence>
<evidence type="ECO:0000256" key="1">
    <source>
        <dbReference type="ARBA" id="ARBA00004651"/>
    </source>
</evidence>
<protein>
    <submittedName>
        <fullName evidence="7">Uncharacterized amino acid permease, GabP family</fullName>
    </submittedName>
</protein>
<organism evidence="7">
    <name type="scientific">hydrothermal vent metagenome</name>
    <dbReference type="NCBI Taxonomy" id="652676"/>
    <lineage>
        <taxon>unclassified sequences</taxon>
        <taxon>metagenomes</taxon>
        <taxon>ecological metagenomes</taxon>
    </lineage>
</organism>
<feature type="transmembrane region" description="Helical" evidence="6">
    <location>
        <begin position="403"/>
        <end position="424"/>
    </location>
</feature>
<gene>
    <name evidence="7" type="ORF">MNBD_GAMMA15-469</name>
</gene>
<feature type="transmembrane region" description="Helical" evidence="6">
    <location>
        <begin position="88"/>
        <end position="109"/>
    </location>
</feature>
<dbReference type="EMBL" id="UOFN01000088">
    <property type="protein sequence ID" value="VAW78103.1"/>
    <property type="molecule type" value="Genomic_DNA"/>
</dbReference>
<proteinExistence type="predicted"/>
<dbReference type="GO" id="GO:0022857">
    <property type="term" value="F:transmembrane transporter activity"/>
    <property type="evidence" value="ECO:0007669"/>
    <property type="project" value="InterPro"/>
</dbReference>
<feature type="transmembrane region" description="Helical" evidence="6">
    <location>
        <begin position="157"/>
        <end position="177"/>
    </location>
</feature>
<comment type="subcellular location">
    <subcellularLocation>
        <location evidence="1">Cell membrane</location>
        <topology evidence="1">Multi-pass membrane protein</topology>
    </subcellularLocation>
</comment>
<evidence type="ECO:0000256" key="4">
    <source>
        <dbReference type="ARBA" id="ARBA00022989"/>
    </source>
</evidence>
<keyword evidence="3 6" id="KW-0812">Transmembrane</keyword>
<dbReference type="PANTHER" id="PTHR42770:SF11">
    <property type="entry name" value="INNER MEMBRANE TRANSPORT PROTEIN YBAT"/>
    <property type="match status" value="1"/>
</dbReference>
<evidence type="ECO:0000256" key="3">
    <source>
        <dbReference type="ARBA" id="ARBA00022692"/>
    </source>
</evidence>
<dbReference type="InterPro" id="IPR050367">
    <property type="entry name" value="APC_superfamily"/>
</dbReference>
<accession>A0A3B0YPT2</accession>
<feature type="transmembrane region" description="Helical" evidence="6">
    <location>
        <begin position="227"/>
        <end position="252"/>
    </location>
</feature>
<dbReference type="Gene3D" id="1.20.1740.10">
    <property type="entry name" value="Amino acid/polyamine transporter I"/>
    <property type="match status" value="1"/>
</dbReference>
<reference evidence="7" key="1">
    <citation type="submission" date="2018-06" db="EMBL/GenBank/DDBJ databases">
        <authorList>
            <person name="Zhirakovskaya E."/>
        </authorList>
    </citation>
    <scope>NUCLEOTIDE SEQUENCE</scope>
</reference>
<evidence type="ECO:0000256" key="6">
    <source>
        <dbReference type="SAM" id="Phobius"/>
    </source>
</evidence>
<feature type="transmembrane region" description="Helical" evidence="6">
    <location>
        <begin position="273"/>
        <end position="306"/>
    </location>
</feature>
<dbReference type="InterPro" id="IPR002293">
    <property type="entry name" value="AA/rel_permease1"/>
</dbReference>
<dbReference type="PIRSF" id="PIRSF006060">
    <property type="entry name" value="AA_transporter"/>
    <property type="match status" value="1"/>
</dbReference>
<feature type="transmembrane region" description="Helical" evidence="6">
    <location>
        <begin position="41"/>
        <end position="63"/>
    </location>
</feature>
<keyword evidence="2" id="KW-1003">Cell membrane</keyword>
<dbReference type="PANTHER" id="PTHR42770">
    <property type="entry name" value="AMINO ACID TRANSPORTER-RELATED"/>
    <property type="match status" value="1"/>
</dbReference>
<evidence type="ECO:0000256" key="2">
    <source>
        <dbReference type="ARBA" id="ARBA00022475"/>
    </source>
</evidence>
<sequence>MKNKGASEAKAFGLLSAIFLGIGSMVGAGIFIVIGEAGMIAGNLVTVSFLMGGIIALLCGYSLSKLAICYPSRGGIIEYLVQSYGEGVVSGTLGILFYFAQLVALAAVAKSFGTYAATYMSEGVTPLYSNLFSIGILFFFVGINLVGAAVVAEAENIIVVIKLIALVVFTVAALFFIQPSNLVVDKSSDTINIFYALGLTFFAYQGFSVITNSVEDMQDPENTMLRAMFWATGLVAVLYITVSIAVFGNLTLDEIIRDKDFALAAAAKPAFGVWGFKIMAAAALLATASAINATLYAVTQISYTLARDGDLPEVYDYNIFHNTEGLVISALLIIPMILFFNLAQIATIAAIAVLLIQGFTHTGHLFRSRETGANRWWILAAITGAFGAAWFAITYTSRSMPHIIYYIVGIFLLAFIFEVLLRLLNNRTVGKQIISTTGSMEKGEYLP</sequence>
<evidence type="ECO:0000313" key="7">
    <source>
        <dbReference type="EMBL" id="VAW78103.1"/>
    </source>
</evidence>
<feature type="transmembrane region" description="Helical" evidence="6">
    <location>
        <begin position="130"/>
        <end position="151"/>
    </location>
</feature>
<dbReference type="AlphaFoldDB" id="A0A3B0YPT2"/>
<dbReference type="Pfam" id="PF13520">
    <property type="entry name" value="AA_permease_2"/>
    <property type="match status" value="1"/>
</dbReference>
<dbReference type="GO" id="GO:0005886">
    <property type="term" value="C:plasma membrane"/>
    <property type="evidence" value="ECO:0007669"/>
    <property type="project" value="UniProtKB-SubCell"/>
</dbReference>
<keyword evidence="4 6" id="KW-1133">Transmembrane helix</keyword>
<name>A0A3B0YPT2_9ZZZZ</name>
<feature type="transmembrane region" description="Helical" evidence="6">
    <location>
        <begin position="326"/>
        <end position="356"/>
    </location>
</feature>
<keyword evidence="5 6" id="KW-0472">Membrane</keyword>
<feature type="transmembrane region" description="Helical" evidence="6">
    <location>
        <begin position="376"/>
        <end position="397"/>
    </location>
</feature>
<feature type="transmembrane region" description="Helical" evidence="6">
    <location>
        <begin position="12"/>
        <end position="34"/>
    </location>
</feature>